<dbReference type="PROSITE" id="PS00076">
    <property type="entry name" value="PYRIDINE_REDOX_1"/>
    <property type="match status" value="1"/>
</dbReference>
<evidence type="ECO:0000256" key="6">
    <source>
        <dbReference type="ARBA" id="ARBA00022630"/>
    </source>
</evidence>
<dbReference type="GO" id="GO:0050787">
    <property type="term" value="P:detoxification of mercury ion"/>
    <property type="evidence" value="ECO:0007669"/>
    <property type="project" value="InterPro"/>
</dbReference>
<evidence type="ECO:0000256" key="18">
    <source>
        <dbReference type="PIRSR" id="PIRSR000350-4"/>
    </source>
</evidence>
<comment type="similarity">
    <text evidence="1 16 19">Belongs to the class-I pyridine nucleotide-disulfide oxidoreductase family.</text>
</comment>
<dbReference type="EMBL" id="JQSG02000002">
    <property type="protein sequence ID" value="OBS09757.1"/>
    <property type="molecule type" value="Genomic_DNA"/>
</dbReference>
<dbReference type="GO" id="GO:0016152">
    <property type="term" value="F:mercury (II) reductase (NADP+) activity"/>
    <property type="evidence" value="ECO:0007669"/>
    <property type="project" value="UniProtKB-UniRule"/>
</dbReference>
<feature type="binding site" evidence="17">
    <location>
        <position position="380"/>
    </location>
    <ligand>
        <name>FAD</name>
        <dbReference type="ChEBI" id="CHEBI:57692"/>
    </ligand>
</feature>
<keyword evidence="17" id="KW-0547">Nucleotide-binding</keyword>
<keyword evidence="9 16" id="KW-0521">NADP</keyword>
<evidence type="ECO:0000256" key="4">
    <source>
        <dbReference type="ARBA" id="ARBA00014791"/>
    </source>
</evidence>
<keyword evidence="10 16" id="KW-0476">Mercury</keyword>
<dbReference type="AlphaFoldDB" id="A0A1A6C5C0"/>
<evidence type="ECO:0000256" key="5">
    <source>
        <dbReference type="ARBA" id="ARBA00022466"/>
    </source>
</evidence>
<evidence type="ECO:0000256" key="15">
    <source>
        <dbReference type="ARBA" id="ARBA00048984"/>
    </source>
</evidence>
<dbReference type="InterPro" id="IPR006121">
    <property type="entry name" value="HMA_dom"/>
</dbReference>
<evidence type="ECO:0000256" key="1">
    <source>
        <dbReference type="ARBA" id="ARBA00007532"/>
    </source>
</evidence>
<dbReference type="GO" id="GO:0003955">
    <property type="term" value="F:NAD(P)H dehydrogenase (quinone) activity"/>
    <property type="evidence" value="ECO:0007669"/>
    <property type="project" value="TreeGrafter"/>
</dbReference>
<keyword evidence="17" id="KW-0520">NAD</keyword>
<dbReference type="Gene3D" id="3.50.50.60">
    <property type="entry name" value="FAD/NAD(P)-binding domain"/>
    <property type="match status" value="2"/>
</dbReference>
<evidence type="ECO:0000256" key="10">
    <source>
        <dbReference type="ARBA" id="ARBA00022914"/>
    </source>
</evidence>
<dbReference type="GO" id="GO:0045340">
    <property type="term" value="F:mercury ion binding"/>
    <property type="evidence" value="ECO:0007669"/>
    <property type="project" value="InterPro"/>
</dbReference>
<dbReference type="EC" id="1.16.1.1" evidence="3 16"/>
<dbReference type="InterPro" id="IPR012999">
    <property type="entry name" value="Pyr_OxRdtase_I_AS"/>
</dbReference>
<feature type="binding site" evidence="17">
    <location>
        <begin position="254"/>
        <end position="261"/>
    </location>
    <ligand>
        <name>NAD(+)</name>
        <dbReference type="ChEBI" id="CHEBI:57540"/>
    </ligand>
</feature>
<dbReference type="FunFam" id="3.30.390.30:FF:000001">
    <property type="entry name" value="Dihydrolipoyl dehydrogenase"/>
    <property type="match status" value="1"/>
</dbReference>
<comment type="cofactor">
    <cofactor evidence="16 17 19">
        <name>FAD</name>
        <dbReference type="ChEBI" id="CHEBI:57692"/>
    </cofactor>
    <text evidence="16 17 19">Binds 1 FAD per subunit.</text>
</comment>
<dbReference type="NCBIfam" id="NF010311">
    <property type="entry name" value="PRK13748.1"/>
    <property type="match status" value="1"/>
</dbReference>
<evidence type="ECO:0000256" key="14">
    <source>
        <dbReference type="ARBA" id="ARBA00031725"/>
    </source>
</evidence>
<dbReference type="Pfam" id="PF00403">
    <property type="entry name" value="HMA"/>
    <property type="match status" value="1"/>
</dbReference>
<feature type="binding site" evidence="17">
    <location>
        <position position="339"/>
    </location>
    <ligand>
        <name>NAD(+)</name>
        <dbReference type="ChEBI" id="CHEBI:57540"/>
    </ligand>
</feature>
<evidence type="ECO:0000256" key="16">
    <source>
        <dbReference type="PIRNR" id="PIRNR000350"/>
    </source>
</evidence>
<evidence type="ECO:0000256" key="19">
    <source>
        <dbReference type="RuleBase" id="RU361223"/>
    </source>
</evidence>
<dbReference type="NCBIfam" id="TIGR02053">
    <property type="entry name" value="MerA"/>
    <property type="match status" value="1"/>
</dbReference>
<feature type="binding site" evidence="17">
    <location>
        <position position="123"/>
    </location>
    <ligand>
        <name>FAD</name>
        <dbReference type="ChEBI" id="CHEBI:57692"/>
    </ligand>
</feature>
<evidence type="ECO:0000313" key="22">
    <source>
        <dbReference type="Proteomes" id="UP000029273"/>
    </source>
</evidence>
<dbReference type="SUPFAM" id="SSF55424">
    <property type="entry name" value="FAD/NAD-linked reductases, dimerisation (C-terminal) domain"/>
    <property type="match status" value="1"/>
</dbReference>
<evidence type="ECO:0000256" key="17">
    <source>
        <dbReference type="PIRSR" id="PIRSR000350-3"/>
    </source>
</evidence>
<dbReference type="SUPFAM" id="SSF51905">
    <property type="entry name" value="FAD/NAD(P)-binding domain"/>
    <property type="match status" value="1"/>
</dbReference>
<dbReference type="STRING" id="160660.BJI67_06070"/>
<sequence length="538" mass="56001">MSTTLRITGMTCEHCAVAVGRALDKLEGVRARVSYEEGVARVEGGCADDWVRLVRAAGYDAYPLDGDGQGEMPGPGLRVVVIGSGSAAFAGAIRAAEAGAQVTLIERGTLGGTCVNIGCVPSKIMIRAALMAHQAGHHPFDGLERHVPAVDRAALAAQQQGRVDALRKAKYEDILATNPSLQLLRGSGRLAGEHRVEVMHADGTSTRLLADRVLIATGASAAIPSIPGLAGTPYWTSTEALTAETIPQRLAVIGGSVVALELAQAFARLGSRVTLFARSTLLSREDAALGEGLAEILRAEGLDLRLHSVPQRVAHVGGRFRLTLADGMLESEALLVATGRRANTAELGLQTVGLETDAEGRIAVDAHLRTGIDWIHAAGDCTALPQYVYVAAAAGTRAAINMTGGDASLDLAAMPAVVFTDPQVATVGLSERQAKAHGLEAESRTLSLDNVPRALANFDTRGFVKLVAERGSGRLLGAQILAAEAGEMIQSAALALAAGMTVDDLAGRLFPYLTMVEGLKLCAQTFSRDVSQLSCCAG</sequence>
<dbReference type="InterPro" id="IPR021179">
    <property type="entry name" value="Mercury_reductase_MerA"/>
</dbReference>
<dbReference type="SUPFAM" id="SSF55008">
    <property type="entry name" value="HMA, heavy metal-associated domain"/>
    <property type="match status" value="1"/>
</dbReference>
<keyword evidence="5 16" id="KW-0475">Mercuric resistance</keyword>
<evidence type="ECO:0000259" key="20">
    <source>
        <dbReference type="PROSITE" id="PS50846"/>
    </source>
</evidence>
<protein>
    <recommendedName>
        <fullName evidence="4 16">Mercuric reductase</fullName>
        <ecNumber evidence="3 16">1.16.1.1</ecNumber>
    </recommendedName>
    <alternativeName>
        <fullName evidence="14 16">Hg(II) reductase</fullName>
    </alternativeName>
</protein>
<comment type="caution">
    <text evidence="21">The sequence shown here is derived from an EMBL/GenBank/DDBJ whole genome shotgun (WGS) entry which is preliminary data.</text>
</comment>
<feature type="disulfide bond" description="Redox-active" evidence="18">
    <location>
        <begin position="114"/>
        <end position="119"/>
    </location>
</feature>
<evidence type="ECO:0000256" key="7">
    <source>
        <dbReference type="ARBA" id="ARBA00022723"/>
    </source>
</evidence>
<keyword evidence="13" id="KW-0676">Redox-active center</keyword>
<dbReference type="GO" id="GO:0050661">
    <property type="term" value="F:NADP binding"/>
    <property type="evidence" value="ECO:0007669"/>
    <property type="project" value="InterPro"/>
</dbReference>
<dbReference type="PROSITE" id="PS50846">
    <property type="entry name" value="HMA_2"/>
    <property type="match status" value="1"/>
</dbReference>
<dbReference type="Pfam" id="PF07992">
    <property type="entry name" value="Pyr_redox_2"/>
    <property type="match status" value="1"/>
</dbReference>
<dbReference type="OrthoDB" id="9800167at2"/>
<dbReference type="Gene3D" id="3.30.390.30">
    <property type="match status" value="1"/>
</dbReference>
<evidence type="ECO:0000256" key="8">
    <source>
        <dbReference type="ARBA" id="ARBA00022827"/>
    </source>
</evidence>
<keyword evidence="6 16" id="KW-0285">Flavoprotein</keyword>
<dbReference type="PROSITE" id="PS01047">
    <property type="entry name" value="HMA_1"/>
    <property type="match status" value="1"/>
</dbReference>
<dbReference type="RefSeq" id="WP_038092213.1">
    <property type="nucleotide sequence ID" value="NZ_JQSG02000002.1"/>
</dbReference>
<dbReference type="Pfam" id="PF02852">
    <property type="entry name" value="Pyr_redox_dim"/>
    <property type="match status" value="1"/>
</dbReference>
<keyword evidence="22" id="KW-1185">Reference proteome</keyword>
<name>A0A1A6C5C0_9GAMM</name>
<evidence type="ECO:0000256" key="9">
    <source>
        <dbReference type="ARBA" id="ARBA00022857"/>
    </source>
</evidence>
<evidence type="ECO:0000256" key="2">
    <source>
        <dbReference type="ARBA" id="ARBA00011738"/>
    </source>
</evidence>
<organism evidence="21 22">
    <name type="scientific">Acidihalobacter prosperus</name>
    <dbReference type="NCBI Taxonomy" id="160660"/>
    <lineage>
        <taxon>Bacteria</taxon>
        <taxon>Pseudomonadati</taxon>
        <taxon>Pseudomonadota</taxon>
        <taxon>Gammaproteobacteria</taxon>
        <taxon>Chromatiales</taxon>
        <taxon>Ectothiorhodospiraceae</taxon>
        <taxon>Acidihalobacter</taxon>
    </lineage>
</organism>
<dbReference type="InterPro" id="IPR017969">
    <property type="entry name" value="Heavy-metal-associated_CS"/>
</dbReference>
<dbReference type="InterPro" id="IPR004099">
    <property type="entry name" value="Pyr_nucl-diS_OxRdtase_dimer"/>
</dbReference>
<dbReference type="InterPro" id="IPR001100">
    <property type="entry name" value="Pyr_nuc-diS_OxRdtase"/>
</dbReference>
<keyword evidence="8 16" id="KW-0274">FAD</keyword>
<evidence type="ECO:0000256" key="11">
    <source>
        <dbReference type="ARBA" id="ARBA00023002"/>
    </source>
</evidence>
<dbReference type="GO" id="GO:0050660">
    <property type="term" value="F:flavin adenine dinucleotide binding"/>
    <property type="evidence" value="ECO:0007669"/>
    <property type="project" value="UniProtKB-UniRule"/>
</dbReference>
<evidence type="ECO:0000313" key="21">
    <source>
        <dbReference type="EMBL" id="OBS09757.1"/>
    </source>
</evidence>
<dbReference type="InterPro" id="IPR036188">
    <property type="entry name" value="FAD/NAD-bd_sf"/>
</dbReference>
<keyword evidence="12" id="KW-1015">Disulfide bond</keyword>
<evidence type="ECO:0000256" key="13">
    <source>
        <dbReference type="ARBA" id="ARBA00023284"/>
    </source>
</evidence>
<dbReference type="PRINTS" id="PR00945">
    <property type="entry name" value="HGRDTASE"/>
</dbReference>
<keyword evidence="7 16" id="KW-0479">Metal-binding</keyword>
<dbReference type="Gene3D" id="3.30.70.100">
    <property type="match status" value="1"/>
</dbReference>
<dbReference type="InterPro" id="IPR036163">
    <property type="entry name" value="HMA_dom_sf"/>
</dbReference>
<dbReference type="InterPro" id="IPR016156">
    <property type="entry name" value="FAD/NAD-linked_Rdtase_dimer_sf"/>
</dbReference>
<evidence type="ECO:0000256" key="12">
    <source>
        <dbReference type="ARBA" id="ARBA00023157"/>
    </source>
</evidence>
<evidence type="ECO:0000256" key="3">
    <source>
        <dbReference type="ARBA" id="ARBA00012661"/>
    </source>
</evidence>
<comment type="subunit">
    <text evidence="2 16 19">Homodimer.</text>
</comment>
<accession>A0A1A6C5C0</accession>
<dbReference type="GO" id="GO:0016668">
    <property type="term" value="F:oxidoreductase activity, acting on a sulfur group of donors, NAD(P) as acceptor"/>
    <property type="evidence" value="ECO:0007669"/>
    <property type="project" value="UniProtKB-UniRule"/>
</dbReference>
<keyword evidence="11 16" id="KW-0560">Oxidoreductase</keyword>
<comment type="catalytic activity">
    <reaction evidence="15 16 19">
        <text>Hg + NADP(+) + H(+) = Hg(2+) + NADPH</text>
        <dbReference type="Rhea" id="RHEA:23856"/>
        <dbReference type="ChEBI" id="CHEBI:15378"/>
        <dbReference type="ChEBI" id="CHEBI:16170"/>
        <dbReference type="ChEBI" id="CHEBI:16793"/>
        <dbReference type="ChEBI" id="CHEBI:57783"/>
        <dbReference type="ChEBI" id="CHEBI:58349"/>
        <dbReference type="EC" id="1.16.1.1"/>
    </reaction>
</comment>
<dbReference type="PANTHER" id="PTHR43014">
    <property type="entry name" value="MERCURIC REDUCTASE"/>
    <property type="match status" value="1"/>
</dbReference>
<dbReference type="Proteomes" id="UP000029273">
    <property type="component" value="Unassembled WGS sequence"/>
</dbReference>
<dbReference type="InterPro" id="IPR023753">
    <property type="entry name" value="FAD/NAD-binding_dom"/>
</dbReference>
<proteinExistence type="inferred from homology"/>
<gene>
    <name evidence="19" type="primary">merA</name>
    <name evidence="21" type="ORF">Thpro_020807</name>
</gene>
<feature type="domain" description="HMA" evidence="20">
    <location>
        <begin position="1"/>
        <end position="62"/>
    </location>
</feature>
<dbReference type="PANTHER" id="PTHR43014:SF2">
    <property type="entry name" value="MERCURIC REDUCTASE"/>
    <property type="match status" value="1"/>
</dbReference>
<comment type="function">
    <text evidence="16">Resistance to Hg(2+) in bacteria appears to be governed by a specialized system which includes mercuric reductase. MerA protein is responsible for volatilizing mercury as Hg(0).</text>
</comment>
<dbReference type="PIRSF" id="PIRSF000350">
    <property type="entry name" value="Mercury_reductase_MerA"/>
    <property type="match status" value="1"/>
</dbReference>
<dbReference type="CDD" id="cd00371">
    <property type="entry name" value="HMA"/>
    <property type="match status" value="1"/>
</dbReference>
<reference evidence="21 22" key="1">
    <citation type="journal article" date="2014" name="Genome Announc.">
        <title>Draft Genome Sequence of the Iron-Oxidizing, Acidophilic, and Halotolerant 'Thiobacillus prosperus' Type Strain DSM 5130.</title>
        <authorList>
            <person name="Ossandon F.J."/>
            <person name="Cardenas J.P."/>
            <person name="Corbett M."/>
            <person name="Quatrini R."/>
            <person name="Holmes D.S."/>
            <person name="Watkin E."/>
        </authorList>
    </citation>
    <scope>NUCLEOTIDE SEQUENCE [LARGE SCALE GENOMIC DNA]</scope>
    <source>
        <strain evidence="21 22">DSM 5130</strain>
    </source>
</reference>
<feature type="binding site" evidence="17">
    <location>
        <position position="188"/>
    </location>
    <ligand>
        <name>FAD</name>
        <dbReference type="ChEBI" id="CHEBI:57692"/>
    </ligand>
</feature>